<dbReference type="EMBL" id="VTPC01091215">
    <property type="protein sequence ID" value="KAF2879180.1"/>
    <property type="molecule type" value="Genomic_DNA"/>
</dbReference>
<feature type="region of interest" description="Disordered" evidence="3">
    <location>
        <begin position="197"/>
        <end position="307"/>
    </location>
</feature>
<keyword evidence="6" id="KW-1185">Reference proteome</keyword>
<reference evidence="5" key="1">
    <citation type="submission" date="2019-08" db="EMBL/GenBank/DDBJ databases">
        <title>The genome of the North American firefly Photinus pyralis.</title>
        <authorList>
            <consortium name="Photinus pyralis genome working group"/>
            <person name="Fallon T.R."/>
            <person name="Sander Lower S.E."/>
            <person name="Weng J.-K."/>
        </authorList>
    </citation>
    <scope>NUCLEOTIDE SEQUENCE</scope>
    <source>
        <strain evidence="5">TRF0915ILg1</strain>
        <tissue evidence="5">Whole body</tissue>
    </source>
</reference>
<dbReference type="Proteomes" id="UP000801492">
    <property type="component" value="Unassembled WGS sequence"/>
</dbReference>
<feature type="compositionally biased region" description="Acidic residues" evidence="3">
    <location>
        <begin position="1226"/>
        <end position="1238"/>
    </location>
</feature>
<feature type="compositionally biased region" description="Polar residues" evidence="3">
    <location>
        <begin position="371"/>
        <end position="382"/>
    </location>
</feature>
<dbReference type="Pfam" id="PF19056">
    <property type="entry name" value="WD40_2"/>
    <property type="match status" value="1"/>
</dbReference>
<dbReference type="InterPro" id="IPR011993">
    <property type="entry name" value="PH-like_dom_sf"/>
</dbReference>
<dbReference type="Gene3D" id="1.20.900.10">
    <property type="entry name" value="Dbl homology (DH) domain"/>
    <property type="match status" value="1"/>
</dbReference>
<evidence type="ECO:0000313" key="5">
    <source>
        <dbReference type="EMBL" id="KAF2879180.1"/>
    </source>
</evidence>
<proteinExistence type="predicted"/>
<dbReference type="InterPro" id="IPR000219">
    <property type="entry name" value="DH_dom"/>
</dbReference>
<gene>
    <name evidence="5" type="ORF">ILUMI_26980</name>
</gene>
<feature type="region of interest" description="Disordered" evidence="3">
    <location>
        <begin position="1194"/>
        <end position="1265"/>
    </location>
</feature>
<feature type="region of interest" description="Disordered" evidence="3">
    <location>
        <begin position="434"/>
        <end position="549"/>
    </location>
</feature>
<dbReference type="GO" id="GO:0030036">
    <property type="term" value="P:actin cytoskeleton organization"/>
    <property type="evidence" value="ECO:0007669"/>
    <property type="project" value="TreeGrafter"/>
</dbReference>
<protein>
    <recommendedName>
        <fullName evidence="4">DH domain-containing protein</fullName>
    </recommendedName>
</protein>
<feature type="compositionally biased region" description="Low complexity" evidence="3">
    <location>
        <begin position="1194"/>
        <end position="1207"/>
    </location>
</feature>
<dbReference type="GO" id="GO:0005085">
    <property type="term" value="F:guanyl-nucleotide exchange factor activity"/>
    <property type="evidence" value="ECO:0007669"/>
    <property type="project" value="UniProtKB-KW"/>
</dbReference>
<dbReference type="InterPro" id="IPR035899">
    <property type="entry name" value="DBL_dom_sf"/>
</dbReference>
<dbReference type="InterPro" id="IPR039919">
    <property type="entry name" value="ARHGEF10/ARHGEF17"/>
</dbReference>
<dbReference type="SUPFAM" id="SSF50729">
    <property type="entry name" value="PH domain-like"/>
    <property type="match status" value="1"/>
</dbReference>
<dbReference type="Pfam" id="PF00621">
    <property type="entry name" value="RhoGEF"/>
    <property type="match status" value="1"/>
</dbReference>
<dbReference type="SUPFAM" id="SSF50978">
    <property type="entry name" value="WD40 repeat-like"/>
    <property type="match status" value="1"/>
</dbReference>
<dbReference type="Pfam" id="PF19057">
    <property type="entry name" value="PH_19"/>
    <property type="match status" value="1"/>
</dbReference>
<sequence length="1570" mass="174969">MTGYEDSRWHEECFGRCGDCASCLRLDNINEGTSSVLSKRFVTVGSVRYGVRLGAVSPPPPGAGPRYRSQCCWPSTSNPGLVSRIPLLATPSINNRDIFRCVNRMRMAEDDTSEFPEQATVRDQVLNSTKSLKNQLRRRAITRPQVYARLCECGDGEGADIFNTLDRLPRFRFGGNRNSSIGKERERDKRASELRLRELTDRLKRGPVPPPRTRHVPPRNLPSPSPTLPDGPEDSSSRAVPLRSASFSQVDYSSDDKKYVRRGCPLEESQQQPEDRTNLTLPRSKNSSIRTARVNTENQPSPNLAGAVSKELPNEHISKDVNDLCEMIYQGCRDETIIESLNNVNLDELKGFQNNDDKTATTDCVVRNSEVDSSSKTNTVQNVPEKKRDKSRGRRKGMYISQWPNSYQTSEDIIPQFVEETLTTDLPKLQVNYEKDTSESWNKQSEECQSPDDNSLGTELQTSKLKRSARPPLSAQSSEERDSSLKLIPKGNQLLRADSLSEGETDQSRTDQQGYVPSDVSDCETRPTSRNNESIVPHIPRRYSKRPLRGPYGQMLEAEMKKPEADRKQQYSNDLKFLEDITPGSVSLSCSSSVGAGDPRPKYVARVRGPSNHSLDDSQLKNCLNSLVASEKQAQSSNKRKVSVDSVGLHNNRHEPEQKLIVSHQRTTSSPSKLEGLVPPPEASTELLEQLLRGSSEQLATADNLQRNNDTRTHVVVELFDTERSYVESLQILISKYLEPLKSPENASLLDAALVDEIFFQIPSLLSHHQVFLEELRKRLEHWDIKQKVGDVFLETFSKPAVIESYTNYVNNWKRARDIIKSAQQSKPAFAKFLENTAREHKGKLALDSLLIKPIQKFPKYELLLQRLIKHTDIAHPDHSLLLSAQREVHEQLLKINCTEREALELEQLREIEGLIEGLIELVAADRQYLRHDLVSMAAGGGTRKERALFLFSDLLLVTSIKRKSGTIRKPSSSGQGSGVTSTLEANKYKLLMKISLDDLEIVKARDESLKQMMVEIENLTEDVSVLNQINELTWTLHCNHGALDEIVKEMFEKLNKQLAEQQNSDSQLSCLDLTLNTSNGLENVSIVFSKPEKRASWEESFNEAKHKLAMSGDRRPCPELIAAVPIRKTRAGLQFTCAAPAIGDNRRDVWVCNSDGYVGQVCVLSLHPEPNVTSCNGVCNARILCIASIPGVSSSTTTNNKENSGSEVKEEHTGTTIQFDSSSSSEDDERSDTEEAVEPNRKSAPVKTVETASTDSEESDNQQSTMWLGTEDGCIHVYNSSDNIRIKKNKIKLQHGSAVLCIIYLDNKVYIALANGDIIIYEREGSGGWNTSSPTTVSVGTSAMPVSKMLPSAGKLWCGCGNTVKVFNTETLVTENNVTVNNDANKPITCVILSGNALWLSLQNSAIVKCFHTISFELLCEVNVAPAVTKMLTSCDDIIRQHKAACLRVTSLLACKDLLWIGTSAGVLLTMPLPHITPSTTKMNSIPCVVGVPHGHTGHVRFLTNVEYQTSNNENTHHRYSYKGKPEQRNNSKVLVISGGDGYEDFRSSNISEVAGREDSTNHLLLWSI</sequence>
<evidence type="ECO:0000256" key="2">
    <source>
        <dbReference type="ARBA" id="ARBA00022658"/>
    </source>
</evidence>
<feature type="domain" description="DH" evidence="4">
    <location>
        <begin position="711"/>
        <end position="899"/>
    </location>
</feature>
<dbReference type="OrthoDB" id="4066896at2759"/>
<evidence type="ECO:0000313" key="6">
    <source>
        <dbReference type="Proteomes" id="UP000801492"/>
    </source>
</evidence>
<dbReference type="SUPFAM" id="SSF48065">
    <property type="entry name" value="DBL homology domain (DH-domain)"/>
    <property type="match status" value="1"/>
</dbReference>
<dbReference type="Gene3D" id="2.130.10.10">
    <property type="entry name" value="YVTN repeat-like/Quinoprotein amine dehydrogenase"/>
    <property type="match status" value="1"/>
</dbReference>
<keyword evidence="2" id="KW-0344">Guanine-nucleotide releasing factor</keyword>
<feature type="region of interest" description="Disordered" evidence="3">
    <location>
        <begin position="367"/>
        <end position="399"/>
    </location>
</feature>
<dbReference type="Gene3D" id="2.30.29.30">
    <property type="entry name" value="Pleckstrin-homology domain (PH domain)/Phosphotyrosine-binding domain (PTB)"/>
    <property type="match status" value="1"/>
</dbReference>
<dbReference type="SMART" id="SM00325">
    <property type="entry name" value="RhoGEF"/>
    <property type="match status" value="1"/>
</dbReference>
<evidence type="ECO:0000259" key="4">
    <source>
        <dbReference type="PROSITE" id="PS50010"/>
    </source>
</evidence>
<dbReference type="InterPro" id="IPR015943">
    <property type="entry name" value="WD40/YVTN_repeat-like_dom_sf"/>
</dbReference>
<dbReference type="CDD" id="cd00160">
    <property type="entry name" value="RhoGEF"/>
    <property type="match status" value="1"/>
</dbReference>
<feature type="compositionally biased region" description="Polar residues" evidence="3">
    <location>
        <begin position="268"/>
        <end position="302"/>
    </location>
</feature>
<evidence type="ECO:0000256" key="3">
    <source>
        <dbReference type="SAM" id="MobiDB-lite"/>
    </source>
</evidence>
<feature type="compositionally biased region" description="Polar residues" evidence="3">
    <location>
        <begin position="439"/>
        <end position="463"/>
    </location>
</feature>
<dbReference type="PANTHER" id="PTHR12877:SF15">
    <property type="entry name" value="RHO GUANINE NUCLEOTIDE EXCHANGE FACTOR 17"/>
    <property type="match status" value="1"/>
</dbReference>
<evidence type="ECO:0000256" key="1">
    <source>
        <dbReference type="ARBA" id="ARBA00022553"/>
    </source>
</evidence>
<keyword evidence="1" id="KW-0597">Phosphoprotein</keyword>
<accession>A0A8K0FVT1</accession>
<dbReference type="GO" id="GO:0051496">
    <property type="term" value="P:positive regulation of stress fiber assembly"/>
    <property type="evidence" value="ECO:0007669"/>
    <property type="project" value="UniProtKB-ARBA"/>
</dbReference>
<feature type="compositionally biased region" description="Pro residues" evidence="3">
    <location>
        <begin position="219"/>
        <end position="229"/>
    </location>
</feature>
<dbReference type="InterPro" id="IPR036322">
    <property type="entry name" value="WD40_repeat_dom_sf"/>
</dbReference>
<name>A0A8K0FVT1_IGNLU</name>
<dbReference type="FunFam" id="1.20.900.10:FF:000003">
    <property type="entry name" value="Rho guanine nucleotide exchange factor 10 like"/>
    <property type="match status" value="1"/>
</dbReference>
<dbReference type="GO" id="GO:0005737">
    <property type="term" value="C:cytoplasm"/>
    <property type="evidence" value="ECO:0007669"/>
    <property type="project" value="UniProtKB-ARBA"/>
</dbReference>
<comment type="caution">
    <text evidence="5">The sequence shown here is derived from an EMBL/GenBank/DDBJ whole genome shotgun (WGS) entry which is preliminary data.</text>
</comment>
<organism evidence="5 6">
    <name type="scientific">Ignelater luminosus</name>
    <name type="common">Cucubano</name>
    <name type="synonym">Pyrophorus luminosus</name>
    <dbReference type="NCBI Taxonomy" id="2038154"/>
    <lineage>
        <taxon>Eukaryota</taxon>
        <taxon>Metazoa</taxon>
        <taxon>Ecdysozoa</taxon>
        <taxon>Arthropoda</taxon>
        <taxon>Hexapoda</taxon>
        <taxon>Insecta</taxon>
        <taxon>Pterygota</taxon>
        <taxon>Neoptera</taxon>
        <taxon>Endopterygota</taxon>
        <taxon>Coleoptera</taxon>
        <taxon>Polyphaga</taxon>
        <taxon>Elateriformia</taxon>
        <taxon>Elateroidea</taxon>
        <taxon>Elateridae</taxon>
        <taxon>Agrypninae</taxon>
        <taxon>Pyrophorini</taxon>
        <taxon>Ignelater</taxon>
    </lineage>
</organism>
<feature type="compositionally biased region" description="Basic residues" evidence="3">
    <location>
        <begin position="539"/>
        <end position="548"/>
    </location>
</feature>
<dbReference type="PROSITE" id="PS50010">
    <property type="entry name" value="DH_2"/>
    <property type="match status" value="1"/>
</dbReference>
<dbReference type="PANTHER" id="PTHR12877">
    <property type="entry name" value="RHO GUANINE NUCLEOTIDE EXCHANGE FACTOR"/>
    <property type="match status" value="1"/>
</dbReference>